<dbReference type="KEGG" id="mass:CR152_29790"/>
<accession>A0A2D2DTE7</accession>
<organism evidence="1 2">
    <name type="scientific">Massilia violaceinigra</name>
    <dbReference type="NCBI Taxonomy" id="2045208"/>
    <lineage>
        <taxon>Bacteria</taxon>
        <taxon>Pseudomonadati</taxon>
        <taxon>Pseudomonadota</taxon>
        <taxon>Betaproteobacteria</taxon>
        <taxon>Burkholderiales</taxon>
        <taxon>Oxalobacteraceae</taxon>
        <taxon>Telluria group</taxon>
        <taxon>Massilia</taxon>
    </lineage>
</organism>
<evidence type="ECO:0008006" key="3">
    <source>
        <dbReference type="Google" id="ProtNLM"/>
    </source>
</evidence>
<reference evidence="1" key="1">
    <citation type="submission" date="2017-10" db="EMBL/GenBank/DDBJ databases">
        <title>Massilia psychrophilum sp. nov., a novel purple-pigmented bacterium isolated from Tianshan glacier, Xinjiang Municipality, China.</title>
        <authorList>
            <person name="Wang H."/>
        </authorList>
    </citation>
    <scope>NUCLEOTIDE SEQUENCE [LARGE SCALE GENOMIC DNA]</scope>
    <source>
        <strain evidence="1">B2</strain>
    </source>
</reference>
<protein>
    <recommendedName>
        <fullName evidence="3">Ribosome-binding factor A</fullName>
    </recommendedName>
</protein>
<gene>
    <name evidence="1" type="ORF">CR152_29790</name>
</gene>
<evidence type="ECO:0000313" key="1">
    <source>
        <dbReference type="EMBL" id="ATQ78236.1"/>
    </source>
</evidence>
<dbReference type="Proteomes" id="UP000229897">
    <property type="component" value="Chromosome"/>
</dbReference>
<dbReference type="EMBL" id="CP024608">
    <property type="protein sequence ID" value="ATQ78236.1"/>
    <property type="molecule type" value="Genomic_DNA"/>
</dbReference>
<dbReference type="RefSeq" id="WP_099881068.1">
    <property type="nucleotide sequence ID" value="NZ_CP024608.1"/>
</dbReference>
<evidence type="ECO:0000313" key="2">
    <source>
        <dbReference type="Proteomes" id="UP000229897"/>
    </source>
</evidence>
<name>A0A2D2DTE7_9BURK</name>
<dbReference type="AlphaFoldDB" id="A0A2D2DTE7"/>
<sequence>MPDPKAVNSALYNAVRKDVARYVRNKLRSMELDVTALELHNSSSTKTLRVYVTVSRTTNLKALYLAETIVCQELQKEFGLRPDAFYWRYHPERKAAAEEEAVPSSSAH</sequence>
<keyword evidence="2" id="KW-1185">Reference proteome</keyword>
<dbReference type="OrthoDB" id="8758396at2"/>
<proteinExistence type="predicted"/>